<sequence length="160" mass="18106">MRYLIYFLLILTALILQITIFAFNPIWGITPDLLLIVVISLALLNGYRRGAYIGFIAGLLQELFSSGLFGVNIITKLTFGYICGFFKGKVYSGNVLLPGFLVGITTFLNQSLIIFLNKNIVLESRFLMQFKKAVGPLIGYHVLLSLFIYPAIYYINQKYQ</sequence>
<feature type="transmembrane region" description="Helical" evidence="8">
    <location>
        <begin position="29"/>
        <end position="47"/>
    </location>
</feature>
<keyword evidence="4 8" id="KW-0812">Transmembrane</keyword>
<dbReference type="GO" id="GO:0005886">
    <property type="term" value="C:plasma membrane"/>
    <property type="evidence" value="ECO:0007669"/>
    <property type="project" value="UniProtKB-SubCell"/>
</dbReference>
<evidence type="ECO:0000256" key="4">
    <source>
        <dbReference type="ARBA" id="ARBA00022692"/>
    </source>
</evidence>
<dbReference type="GO" id="GO:0008360">
    <property type="term" value="P:regulation of cell shape"/>
    <property type="evidence" value="ECO:0007669"/>
    <property type="project" value="UniProtKB-KW"/>
</dbReference>
<dbReference type="KEGG" id="aar:Acear_0558"/>
<proteinExistence type="inferred from homology"/>
<comment type="subcellular location">
    <subcellularLocation>
        <location evidence="1">Cell membrane</location>
        <topology evidence="1">Multi-pass membrane protein</topology>
    </subcellularLocation>
</comment>
<dbReference type="eggNOG" id="COG2891">
    <property type="taxonomic scope" value="Bacteria"/>
</dbReference>
<evidence type="ECO:0000256" key="8">
    <source>
        <dbReference type="SAM" id="Phobius"/>
    </source>
</evidence>
<dbReference type="EMBL" id="CP002105">
    <property type="protein sequence ID" value="ADL12101.1"/>
    <property type="molecule type" value="Genomic_DNA"/>
</dbReference>
<dbReference type="STRING" id="574087.Acear_0558"/>
<evidence type="ECO:0000256" key="6">
    <source>
        <dbReference type="ARBA" id="ARBA00022989"/>
    </source>
</evidence>
<keyword evidence="7 8" id="KW-0472">Membrane</keyword>
<dbReference type="InterPro" id="IPR007227">
    <property type="entry name" value="Cell_shape_determining_MreD"/>
</dbReference>
<accession>D9QV42</accession>
<evidence type="ECO:0000256" key="7">
    <source>
        <dbReference type="ARBA" id="ARBA00023136"/>
    </source>
</evidence>
<dbReference type="InterPro" id="IPR017225">
    <property type="entry name" value="Cell_shape_determin_MreD_prd"/>
</dbReference>
<comment type="similarity">
    <text evidence="2">Belongs to the MreD family.</text>
</comment>
<evidence type="ECO:0000313" key="9">
    <source>
        <dbReference type="EMBL" id="ADL12101.1"/>
    </source>
</evidence>
<evidence type="ECO:0000256" key="3">
    <source>
        <dbReference type="ARBA" id="ARBA00022475"/>
    </source>
</evidence>
<evidence type="ECO:0000256" key="1">
    <source>
        <dbReference type="ARBA" id="ARBA00004651"/>
    </source>
</evidence>
<keyword evidence="10" id="KW-1185">Reference proteome</keyword>
<feature type="transmembrane region" description="Helical" evidence="8">
    <location>
        <begin position="137"/>
        <end position="155"/>
    </location>
</feature>
<dbReference type="Proteomes" id="UP000001661">
    <property type="component" value="Chromosome"/>
</dbReference>
<dbReference type="HOGENOM" id="CLU_132534_1_0_9"/>
<dbReference type="OrthoDB" id="9796616at2"/>
<dbReference type="NCBIfam" id="TIGR03426">
    <property type="entry name" value="shape_MreD"/>
    <property type="match status" value="1"/>
</dbReference>
<evidence type="ECO:0000313" key="10">
    <source>
        <dbReference type="Proteomes" id="UP000001661"/>
    </source>
</evidence>
<dbReference type="RefSeq" id="WP_013277547.1">
    <property type="nucleotide sequence ID" value="NC_014378.1"/>
</dbReference>
<keyword evidence="6 8" id="KW-1133">Transmembrane helix</keyword>
<dbReference type="Pfam" id="PF04093">
    <property type="entry name" value="MreD"/>
    <property type="match status" value="1"/>
</dbReference>
<feature type="transmembrane region" description="Helical" evidence="8">
    <location>
        <begin position="5"/>
        <end position="23"/>
    </location>
</feature>
<feature type="transmembrane region" description="Helical" evidence="8">
    <location>
        <begin position="54"/>
        <end position="75"/>
    </location>
</feature>
<name>D9QV42_ACEAZ</name>
<protein>
    <submittedName>
        <fullName evidence="9">Rod shape-determining protein MreD</fullName>
    </submittedName>
</protein>
<keyword evidence="3" id="KW-1003">Cell membrane</keyword>
<organism evidence="9 10">
    <name type="scientific">Acetohalobium arabaticum (strain ATCC 49924 / DSM 5501 / Z-7288)</name>
    <dbReference type="NCBI Taxonomy" id="574087"/>
    <lineage>
        <taxon>Bacteria</taxon>
        <taxon>Bacillati</taxon>
        <taxon>Bacillota</taxon>
        <taxon>Clostridia</taxon>
        <taxon>Halanaerobiales</taxon>
        <taxon>Halobacteroidaceae</taxon>
        <taxon>Acetohalobium</taxon>
    </lineage>
</organism>
<evidence type="ECO:0000256" key="2">
    <source>
        <dbReference type="ARBA" id="ARBA00007776"/>
    </source>
</evidence>
<dbReference type="AlphaFoldDB" id="D9QV42"/>
<evidence type="ECO:0000256" key="5">
    <source>
        <dbReference type="ARBA" id="ARBA00022960"/>
    </source>
</evidence>
<reference evidence="9 10" key="1">
    <citation type="journal article" date="2010" name="Stand. Genomic Sci.">
        <title>Complete genome sequence of Acetohalobium arabaticum type strain (Z-7288).</title>
        <authorList>
            <person name="Sikorski J."/>
            <person name="Lapidus A."/>
            <person name="Chertkov O."/>
            <person name="Lucas S."/>
            <person name="Copeland A."/>
            <person name="Glavina Del Rio T."/>
            <person name="Nolan M."/>
            <person name="Tice H."/>
            <person name="Cheng J.F."/>
            <person name="Han C."/>
            <person name="Brambilla E."/>
            <person name="Pitluck S."/>
            <person name="Liolios K."/>
            <person name="Ivanova N."/>
            <person name="Mavromatis K."/>
            <person name="Mikhailova N."/>
            <person name="Pati A."/>
            <person name="Bruce D."/>
            <person name="Detter C."/>
            <person name="Tapia R."/>
            <person name="Goodwin L."/>
            <person name="Chen A."/>
            <person name="Palaniappan K."/>
            <person name="Land M."/>
            <person name="Hauser L."/>
            <person name="Chang Y.J."/>
            <person name="Jeffries C.D."/>
            <person name="Rohde M."/>
            <person name="Goker M."/>
            <person name="Spring S."/>
            <person name="Woyke T."/>
            <person name="Bristow J."/>
            <person name="Eisen J.A."/>
            <person name="Markowitz V."/>
            <person name="Hugenholtz P."/>
            <person name="Kyrpides N.C."/>
            <person name="Klenk H.P."/>
        </authorList>
    </citation>
    <scope>NUCLEOTIDE SEQUENCE [LARGE SCALE GENOMIC DNA]</scope>
    <source>
        <strain evidence="10">ATCC 49924 / DSM 5501 / Z-7288</strain>
    </source>
</reference>
<keyword evidence="5" id="KW-0133">Cell shape</keyword>
<dbReference type="PIRSF" id="PIRSF037497">
    <property type="entry name" value="MreD_Clostridium/Treponema_prd"/>
    <property type="match status" value="1"/>
</dbReference>
<gene>
    <name evidence="9" type="ordered locus">Acear_0558</name>
</gene>
<feature type="transmembrane region" description="Helical" evidence="8">
    <location>
        <begin position="95"/>
        <end position="116"/>
    </location>
</feature>